<dbReference type="InterPro" id="IPR016147">
    <property type="entry name" value="Pili_assmbl_chaperone_N"/>
</dbReference>
<dbReference type="PANTHER" id="PTHR30251">
    <property type="entry name" value="PILUS ASSEMBLY CHAPERONE"/>
    <property type="match status" value="1"/>
</dbReference>
<dbReference type="Gene3D" id="2.60.40.10">
    <property type="entry name" value="Immunoglobulins"/>
    <property type="match status" value="2"/>
</dbReference>
<evidence type="ECO:0000259" key="9">
    <source>
        <dbReference type="Pfam" id="PF00345"/>
    </source>
</evidence>
<dbReference type="InterPro" id="IPR013783">
    <property type="entry name" value="Ig-like_fold"/>
</dbReference>
<evidence type="ECO:0000256" key="5">
    <source>
        <dbReference type="ARBA" id="ARBA00022764"/>
    </source>
</evidence>
<sequence length="254" mass="28295">MQHAIKRHVKGLALSVIAMSFFLTNCYAGVTLTGTRIVFIEGQKEKIVRTSNKGDQPALVQVWVDDGKIAVEGTAQEAPFMAIPPLFRMEPGKGQSVRVRYLGQDLPKDRESIFWFNLLEVPPKSDEEVTSERLSLAFKTKIKLFYRPAALTETSAEQGNKLQWSQGRDSELIADNPTPYYLSFYTVRVAAGGVTQELSLSMIPPFSQQKITLPSALRNKTITEINFELINDYGNGVTYQAKNSGGKGFIVIKK</sequence>
<dbReference type="Pfam" id="PF02753">
    <property type="entry name" value="PapD_C"/>
    <property type="match status" value="1"/>
</dbReference>
<keyword evidence="3" id="KW-1029">Fimbrium biogenesis</keyword>
<gene>
    <name evidence="11" type="ORF">HGT73_11600</name>
</gene>
<keyword evidence="7" id="KW-0393">Immunoglobulin domain</keyword>
<evidence type="ECO:0000256" key="1">
    <source>
        <dbReference type="ARBA" id="ARBA00004418"/>
    </source>
</evidence>
<dbReference type="InterPro" id="IPR036316">
    <property type="entry name" value="Pili_assmbl_chap_C_dom_sf"/>
</dbReference>
<accession>A0ABS5T6L2</accession>
<keyword evidence="12" id="KW-1185">Reference proteome</keyword>
<keyword evidence="4" id="KW-0732">Signal</keyword>
<dbReference type="Proteomes" id="UP000786875">
    <property type="component" value="Unassembled WGS sequence"/>
</dbReference>
<comment type="caution">
    <text evidence="11">The sequence shown here is derived from an EMBL/GenBank/DDBJ whole genome shotgun (WGS) entry which is preliminary data.</text>
</comment>
<reference evidence="11 12" key="1">
    <citation type="submission" date="2020-04" db="EMBL/GenBank/DDBJ databases">
        <title>Genome sequencing of Rosenbergiella species.</title>
        <authorList>
            <person name="Alvarez-Perez S."/>
            <person name="Lievens B."/>
        </authorList>
    </citation>
    <scope>NUCLEOTIDE SEQUENCE [LARGE SCALE GENOMIC DNA]</scope>
    <source>
        <strain evidence="11 12">CdVSA20.1</strain>
    </source>
</reference>
<dbReference type="InterPro" id="IPR016148">
    <property type="entry name" value="Pili_assmbl_chaperone_C"/>
</dbReference>
<dbReference type="EMBL" id="JABBFO010000011">
    <property type="protein sequence ID" value="MBT0728009.1"/>
    <property type="molecule type" value="Genomic_DNA"/>
</dbReference>
<dbReference type="SUPFAM" id="SSF49584">
    <property type="entry name" value="Periplasmic chaperone C-domain"/>
    <property type="match status" value="1"/>
</dbReference>
<dbReference type="PROSITE" id="PS00635">
    <property type="entry name" value="PILI_CHAPERONE"/>
    <property type="match status" value="1"/>
</dbReference>
<evidence type="ECO:0000256" key="2">
    <source>
        <dbReference type="ARBA" id="ARBA00007399"/>
    </source>
</evidence>
<feature type="domain" description="Pili assembly chaperone C-terminal" evidence="10">
    <location>
        <begin position="175"/>
        <end position="235"/>
    </location>
</feature>
<dbReference type="InterPro" id="IPR018046">
    <property type="entry name" value="Pili_assmbl_chaperone_CS"/>
</dbReference>
<name>A0ABS5T6L2_9GAMM</name>
<comment type="similarity">
    <text evidence="2 8">Belongs to the periplasmic pilus chaperone family.</text>
</comment>
<proteinExistence type="inferred from homology"/>
<organism evidence="11 12">
    <name type="scientific">Rosenbergiella australiborealis</name>
    <dbReference type="NCBI Taxonomy" id="1544696"/>
    <lineage>
        <taxon>Bacteria</taxon>
        <taxon>Pseudomonadati</taxon>
        <taxon>Pseudomonadota</taxon>
        <taxon>Gammaproteobacteria</taxon>
        <taxon>Enterobacterales</taxon>
        <taxon>Erwiniaceae</taxon>
        <taxon>Rosenbergiella</taxon>
    </lineage>
</organism>
<evidence type="ECO:0000313" key="11">
    <source>
        <dbReference type="EMBL" id="MBT0728009.1"/>
    </source>
</evidence>
<dbReference type="InterPro" id="IPR001829">
    <property type="entry name" value="Pili_assmbl_chaperone_bac"/>
</dbReference>
<keyword evidence="6 8" id="KW-0143">Chaperone</keyword>
<evidence type="ECO:0000256" key="4">
    <source>
        <dbReference type="ARBA" id="ARBA00022729"/>
    </source>
</evidence>
<evidence type="ECO:0000256" key="8">
    <source>
        <dbReference type="RuleBase" id="RU003918"/>
    </source>
</evidence>
<evidence type="ECO:0000313" key="12">
    <source>
        <dbReference type="Proteomes" id="UP000786875"/>
    </source>
</evidence>
<dbReference type="InterPro" id="IPR008962">
    <property type="entry name" value="PapD-like_sf"/>
</dbReference>
<dbReference type="PRINTS" id="PR00969">
    <property type="entry name" value="CHAPERONPILI"/>
</dbReference>
<protein>
    <submittedName>
        <fullName evidence="11">Fimbria/pilus periplasmic chaperone</fullName>
    </submittedName>
</protein>
<comment type="subcellular location">
    <subcellularLocation>
        <location evidence="1 8">Periplasm</location>
    </subcellularLocation>
</comment>
<dbReference type="Pfam" id="PF00345">
    <property type="entry name" value="PapD_N"/>
    <property type="match status" value="1"/>
</dbReference>
<feature type="domain" description="Pili assembly chaperone N-terminal" evidence="9">
    <location>
        <begin position="29"/>
        <end position="151"/>
    </location>
</feature>
<evidence type="ECO:0000256" key="3">
    <source>
        <dbReference type="ARBA" id="ARBA00022558"/>
    </source>
</evidence>
<evidence type="ECO:0000256" key="7">
    <source>
        <dbReference type="ARBA" id="ARBA00023319"/>
    </source>
</evidence>
<dbReference type="InterPro" id="IPR050643">
    <property type="entry name" value="Periplasmic_pilus_chap"/>
</dbReference>
<dbReference type="SUPFAM" id="SSF49354">
    <property type="entry name" value="PapD-like"/>
    <property type="match status" value="1"/>
</dbReference>
<dbReference type="RefSeq" id="WP_214215191.1">
    <property type="nucleotide sequence ID" value="NZ_JABBFO010000011.1"/>
</dbReference>
<keyword evidence="5" id="KW-0574">Periplasm</keyword>
<dbReference type="PANTHER" id="PTHR30251:SF2">
    <property type="entry name" value="FIMBRIAL CHAPERONE YADV-RELATED"/>
    <property type="match status" value="1"/>
</dbReference>
<evidence type="ECO:0000256" key="6">
    <source>
        <dbReference type="ARBA" id="ARBA00023186"/>
    </source>
</evidence>
<evidence type="ECO:0000259" key="10">
    <source>
        <dbReference type="Pfam" id="PF02753"/>
    </source>
</evidence>